<evidence type="ECO:0000256" key="5">
    <source>
        <dbReference type="ARBA" id="ARBA00022842"/>
    </source>
</evidence>
<proteinExistence type="predicted"/>
<feature type="domain" description="Nudix hydrolase" evidence="7">
    <location>
        <begin position="72"/>
        <end position="203"/>
    </location>
</feature>
<keyword evidence="3" id="KW-0479">Metal-binding</keyword>
<sequence length="270" mass="29945">MPYPFEDWRAAIATQPPLAADLPEWLTRLATAARSGSVHAALNDPARHVPETNEDGVPPRYSAVLILLGGDPDYRPTAIHPFPEDATVVLTHRGVDMRNHSGQMAFPGGGWESQDATPIDTAVREAVEETGLNPGGVEPVAVMDPVYIDRTNFAVVPVIAYWREFSPVHPATVENDWVQPVAIRELVHPDYRFKLGFAGWSGPAFDVSGMVLWGFTAGVLDALLRLAGWHEDWDEETQFDLFRTLEQSRNGEARDLRAHFEAERKKDTGE</sequence>
<keyword evidence="4" id="KW-0378">Hydrolase</keyword>
<dbReference type="AlphaFoldDB" id="A0A5D4FU75"/>
<dbReference type="RefSeq" id="WP_148811333.1">
    <property type="nucleotide sequence ID" value="NZ_VSZI01000001.1"/>
</dbReference>
<evidence type="ECO:0000313" key="9">
    <source>
        <dbReference type="Proteomes" id="UP000324726"/>
    </source>
</evidence>
<dbReference type="Gene3D" id="3.90.79.10">
    <property type="entry name" value="Nucleoside Triphosphate Pyrophosphohydrolase"/>
    <property type="match status" value="1"/>
</dbReference>
<keyword evidence="5" id="KW-0460">Magnesium</keyword>
<comment type="cofactor">
    <cofactor evidence="2">
        <name>Mg(2+)</name>
        <dbReference type="ChEBI" id="CHEBI:18420"/>
    </cofactor>
</comment>
<dbReference type="Pfam" id="PF00293">
    <property type="entry name" value="NUDIX"/>
    <property type="match status" value="1"/>
</dbReference>
<dbReference type="SUPFAM" id="SSF55811">
    <property type="entry name" value="Nudix"/>
    <property type="match status" value="1"/>
</dbReference>
<evidence type="ECO:0000259" key="7">
    <source>
        <dbReference type="PROSITE" id="PS51462"/>
    </source>
</evidence>
<evidence type="ECO:0000256" key="3">
    <source>
        <dbReference type="ARBA" id="ARBA00022723"/>
    </source>
</evidence>
<dbReference type="CDD" id="cd03426">
    <property type="entry name" value="NUDIX_CoAse_Nudt7"/>
    <property type="match status" value="1"/>
</dbReference>
<accession>A0A5D4FU75</accession>
<gene>
    <name evidence="8" type="ORF">FYJ87_00665</name>
</gene>
<comment type="caution">
    <text evidence="8">The sequence shown here is derived from an EMBL/GenBank/DDBJ whole genome shotgun (WGS) entry which is preliminary data.</text>
</comment>
<protein>
    <submittedName>
        <fullName evidence="8">CoA pyrophosphatase</fullName>
    </submittedName>
</protein>
<dbReference type="GO" id="GO:0046872">
    <property type="term" value="F:metal ion binding"/>
    <property type="evidence" value="ECO:0007669"/>
    <property type="project" value="UniProtKB-KW"/>
</dbReference>
<organism evidence="8 9">
    <name type="scientific">Corynebacterium urealyticum</name>
    <dbReference type="NCBI Taxonomy" id="43771"/>
    <lineage>
        <taxon>Bacteria</taxon>
        <taxon>Bacillati</taxon>
        <taxon>Actinomycetota</taxon>
        <taxon>Actinomycetes</taxon>
        <taxon>Mycobacteriales</taxon>
        <taxon>Corynebacteriaceae</taxon>
        <taxon>Corynebacterium</taxon>
    </lineage>
</organism>
<dbReference type="GO" id="GO:0010945">
    <property type="term" value="F:coenzyme A diphosphatase activity"/>
    <property type="evidence" value="ECO:0007669"/>
    <property type="project" value="InterPro"/>
</dbReference>
<evidence type="ECO:0000256" key="6">
    <source>
        <dbReference type="ARBA" id="ARBA00023211"/>
    </source>
</evidence>
<dbReference type="EMBL" id="VSZI01000001">
    <property type="protein sequence ID" value="TYR19573.1"/>
    <property type="molecule type" value="Genomic_DNA"/>
</dbReference>
<evidence type="ECO:0000313" key="8">
    <source>
        <dbReference type="EMBL" id="TYR19573.1"/>
    </source>
</evidence>
<dbReference type="InterPro" id="IPR000086">
    <property type="entry name" value="NUDIX_hydrolase_dom"/>
</dbReference>
<name>A0A5D4FU75_9CORY</name>
<comment type="cofactor">
    <cofactor evidence="1">
        <name>Mn(2+)</name>
        <dbReference type="ChEBI" id="CHEBI:29035"/>
    </cofactor>
</comment>
<dbReference type="PANTHER" id="PTHR12992">
    <property type="entry name" value="NUDIX HYDROLASE"/>
    <property type="match status" value="1"/>
</dbReference>
<evidence type="ECO:0000256" key="1">
    <source>
        <dbReference type="ARBA" id="ARBA00001936"/>
    </source>
</evidence>
<reference evidence="8 9" key="1">
    <citation type="submission" date="2019-08" db="EMBL/GenBank/DDBJ databases">
        <title>Draft genome of C. urealyticum strain VH4248.</title>
        <authorList>
            <person name="Navas J."/>
        </authorList>
    </citation>
    <scope>NUCLEOTIDE SEQUENCE [LARGE SCALE GENOMIC DNA]</scope>
    <source>
        <strain evidence="8 9">VH4248</strain>
    </source>
</reference>
<dbReference type="InterPro" id="IPR045121">
    <property type="entry name" value="CoAse"/>
</dbReference>
<evidence type="ECO:0000256" key="4">
    <source>
        <dbReference type="ARBA" id="ARBA00022801"/>
    </source>
</evidence>
<dbReference type="PROSITE" id="PS51462">
    <property type="entry name" value="NUDIX"/>
    <property type="match status" value="1"/>
</dbReference>
<dbReference type="Proteomes" id="UP000324726">
    <property type="component" value="Unassembled WGS sequence"/>
</dbReference>
<evidence type="ECO:0000256" key="2">
    <source>
        <dbReference type="ARBA" id="ARBA00001946"/>
    </source>
</evidence>
<dbReference type="PANTHER" id="PTHR12992:SF11">
    <property type="entry name" value="MITOCHONDRIAL COENZYME A DIPHOSPHATASE NUDT8"/>
    <property type="match status" value="1"/>
</dbReference>
<dbReference type="InterPro" id="IPR015797">
    <property type="entry name" value="NUDIX_hydrolase-like_dom_sf"/>
</dbReference>
<keyword evidence="6" id="KW-0464">Manganese</keyword>